<protein>
    <submittedName>
        <fullName evidence="2">Amidase signature enzyme</fullName>
    </submittedName>
</protein>
<dbReference type="PANTHER" id="PTHR11895">
    <property type="entry name" value="TRANSAMIDASE"/>
    <property type="match status" value="1"/>
</dbReference>
<proteinExistence type="predicted"/>
<organism evidence="2 3">
    <name type="scientific">Apiospora phragmitis</name>
    <dbReference type="NCBI Taxonomy" id="2905665"/>
    <lineage>
        <taxon>Eukaryota</taxon>
        <taxon>Fungi</taxon>
        <taxon>Dikarya</taxon>
        <taxon>Ascomycota</taxon>
        <taxon>Pezizomycotina</taxon>
        <taxon>Sordariomycetes</taxon>
        <taxon>Xylariomycetidae</taxon>
        <taxon>Amphisphaeriales</taxon>
        <taxon>Apiosporaceae</taxon>
        <taxon>Apiospora</taxon>
    </lineage>
</organism>
<dbReference type="Proteomes" id="UP001480595">
    <property type="component" value="Unassembled WGS sequence"/>
</dbReference>
<evidence type="ECO:0000313" key="2">
    <source>
        <dbReference type="EMBL" id="KAK8076192.1"/>
    </source>
</evidence>
<evidence type="ECO:0000313" key="3">
    <source>
        <dbReference type="Proteomes" id="UP001480595"/>
    </source>
</evidence>
<name>A0ABR1VZG5_9PEZI</name>
<reference evidence="2 3" key="1">
    <citation type="submission" date="2023-01" db="EMBL/GenBank/DDBJ databases">
        <title>Analysis of 21 Apiospora genomes using comparative genomics revels a genus with tremendous synthesis potential of carbohydrate active enzymes and secondary metabolites.</title>
        <authorList>
            <person name="Sorensen T."/>
        </authorList>
    </citation>
    <scope>NUCLEOTIDE SEQUENCE [LARGE SCALE GENOMIC DNA]</scope>
    <source>
        <strain evidence="2 3">CBS 135458</strain>
    </source>
</reference>
<dbReference type="InterPro" id="IPR000120">
    <property type="entry name" value="Amidase"/>
</dbReference>
<evidence type="ECO:0000259" key="1">
    <source>
        <dbReference type="Pfam" id="PF01425"/>
    </source>
</evidence>
<comment type="caution">
    <text evidence="2">The sequence shown here is derived from an EMBL/GenBank/DDBJ whole genome shotgun (WGS) entry which is preliminary data.</text>
</comment>
<dbReference type="GeneID" id="92087936"/>
<dbReference type="Gene3D" id="3.90.1300.10">
    <property type="entry name" value="Amidase signature (AS) domain"/>
    <property type="match status" value="1"/>
</dbReference>
<dbReference type="EMBL" id="JAQQWL010000004">
    <property type="protein sequence ID" value="KAK8076192.1"/>
    <property type="molecule type" value="Genomic_DNA"/>
</dbReference>
<keyword evidence="3" id="KW-1185">Reference proteome</keyword>
<feature type="domain" description="Amidase" evidence="1">
    <location>
        <begin position="28"/>
        <end position="127"/>
    </location>
</feature>
<dbReference type="SUPFAM" id="SSF75304">
    <property type="entry name" value="Amidase signature (AS) enzymes"/>
    <property type="match status" value="1"/>
</dbReference>
<dbReference type="Pfam" id="PF01425">
    <property type="entry name" value="Amidase"/>
    <property type="match status" value="1"/>
</dbReference>
<dbReference type="InterPro" id="IPR023631">
    <property type="entry name" value="Amidase_dom"/>
</dbReference>
<dbReference type="InterPro" id="IPR036928">
    <property type="entry name" value="AS_sf"/>
</dbReference>
<accession>A0ABR1VZG5</accession>
<gene>
    <name evidence="2" type="ORF">PG994_003464</name>
</gene>
<sequence>MWCAYKNWMVNGRWGWDHLPTPGLLLGKATNLTRKLRDEYYKALDQYDVLVAPTMPFLPPKLPAGDASIKELMQNSAGASLNTSAFNITGMPTLSLPVGFLPSLVEPHPKFPVGMQIVSKFYKEATIYRVAYAWEQAVDWKVFTYIRLLEEATGINR</sequence>
<dbReference type="RefSeq" id="XP_066719151.1">
    <property type="nucleotide sequence ID" value="XM_066854873.1"/>
</dbReference>
<dbReference type="PANTHER" id="PTHR11895:SF170">
    <property type="entry name" value="AMIDASE"/>
    <property type="match status" value="1"/>
</dbReference>